<keyword evidence="2" id="KW-0449">Lipoprotein</keyword>
<accession>A0A9E2P597</accession>
<dbReference type="InterPro" id="IPR007314">
    <property type="entry name" value="Cofac_haem-bd_dom"/>
</dbReference>
<dbReference type="Pfam" id="PF04187">
    <property type="entry name" value="Cofac_haem_bdg"/>
    <property type="match status" value="1"/>
</dbReference>
<dbReference type="Proteomes" id="UP000823865">
    <property type="component" value="Unassembled WGS sequence"/>
</dbReference>
<feature type="domain" description="Haem-binding uptake Tiki superfamily ChaN" evidence="1">
    <location>
        <begin position="64"/>
        <end position="267"/>
    </location>
</feature>
<dbReference type="EMBL" id="JAHLFU010000301">
    <property type="protein sequence ID" value="MBU3854900.1"/>
    <property type="molecule type" value="Genomic_DNA"/>
</dbReference>
<reference evidence="2" key="2">
    <citation type="submission" date="2021-04" db="EMBL/GenBank/DDBJ databases">
        <authorList>
            <person name="Gilroy R."/>
        </authorList>
    </citation>
    <scope>NUCLEOTIDE SEQUENCE</scope>
    <source>
        <strain evidence="2">G3-2149</strain>
    </source>
</reference>
<dbReference type="CDD" id="cd14727">
    <property type="entry name" value="ChanN-like"/>
    <property type="match status" value="1"/>
</dbReference>
<sequence>MTDKKRRNERAVQVRRKLGYPLRLLLFLLLFVGRADRILLAQNHDPQAYALFDAQGKRISFQEMIRGLAEAEVVLVGEIHNCCITHWLELSITRALYQVHGDRMMMGAEMFEADNQLLLDEYMQRTIRYDSFEDEARLWPNYQTDYAPLVFYAKEHRIPFVATNVPRRYANVVKYKGLAYLDSLSEEAKRYLPPLPVAYLHDESQEDLFALMRATGIRSGENSYLAEAQALKDATMGWFIARNMKEKFLHFNGNYHSDFKKGIVPYLLEYRPGTNVKTVCSVRQETVEALDEEHNGRADYYICVPEDMSTSY</sequence>
<evidence type="ECO:0000313" key="2">
    <source>
        <dbReference type="EMBL" id="MBU3854900.1"/>
    </source>
</evidence>
<evidence type="ECO:0000313" key="3">
    <source>
        <dbReference type="Proteomes" id="UP000823865"/>
    </source>
</evidence>
<comment type="caution">
    <text evidence="2">The sequence shown here is derived from an EMBL/GenBank/DDBJ whole genome shotgun (WGS) entry which is preliminary data.</text>
</comment>
<dbReference type="Gene3D" id="3.40.50.11550">
    <property type="match status" value="1"/>
</dbReference>
<protein>
    <submittedName>
        <fullName evidence="2">ChaN family lipoprotein</fullName>
    </submittedName>
</protein>
<reference evidence="2" key="1">
    <citation type="journal article" date="2021" name="PeerJ">
        <title>Extensive microbial diversity within the chicken gut microbiome revealed by metagenomics and culture.</title>
        <authorList>
            <person name="Gilroy R."/>
            <person name="Ravi A."/>
            <person name="Getino M."/>
            <person name="Pursley I."/>
            <person name="Horton D.L."/>
            <person name="Alikhan N.F."/>
            <person name="Baker D."/>
            <person name="Gharbi K."/>
            <person name="Hall N."/>
            <person name="Watson M."/>
            <person name="Adriaenssens E.M."/>
            <person name="Foster-Nyarko E."/>
            <person name="Jarju S."/>
            <person name="Secka A."/>
            <person name="Antonio M."/>
            <person name="Oren A."/>
            <person name="Chaudhuri R.R."/>
            <person name="La Ragione R."/>
            <person name="Hildebrand F."/>
            <person name="Pallen M.J."/>
        </authorList>
    </citation>
    <scope>NUCLEOTIDE SEQUENCE</scope>
    <source>
        <strain evidence="2">G3-2149</strain>
    </source>
</reference>
<dbReference type="SUPFAM" id="SSF159501">
    <property type="entry name" value="EreA/ChaN-like"/>
    <property type="match status" value="1"/>
</dbReference>
<gene>
    <name evidence="2" type="ORF">H9789_14010</name>
</gene>
<dbReference type="AlphaFoldDB" id="A0A9E2P597"/>
<proteinExistence type="predicted"/>
<name>A0A9E2P597_9BACT</name>
<evidence type="ECO:0000259" key="1">
    <source>
        <dbReference type="Pfam" id="PF04187"/>
    </source>
</evidence>
<organism evidence="2 3">
    <name type="scientific">Candidatus Paraprevotella stercoravium</name>
    <dbReference type="NCBI Taxonomy" id="2838725"/>
    <lineage>
        <taxon>Bacteria</taxon>
        <taxon>Pseudomonadati</taxon>
        <taxon>Bacteroidota</taxon>
        <taxon>Bacteroidia</taxon>
        <taxon>Bacteroidales</taxon>
        <taxon>Prevotellaceae</taxon>
        <taxon>Paraprevotella</taxon>
    </lineage>
</organism>